<sequence length="78" mass="9114">MKLDRAVGAKTHAQRPWRPRETDTLCVKNHIAWLGWSMSLADTYRESLLGFHFTRLEYSKLGCGMLFEIRAHHENLSQ</sequence>
<proteinExistence type="predicted"/>
<dbReference type="Proteomes" id="UP000322530">
    <property type="component" value="Unassembled WGS sequence"/>
</dbReference>
<name>A0A5A5TKV5_9CHLR</name>
<gene>
    <name evidence="1" type="ORF">KDI_54320</name>
</gene>
<dbReference type="EMBL" id="BIXY01000160">
    <property type="protein sequence ID" value="GCF11868.1"/>
    <property type="molecule type" value="Genomic_DNA"/>
</dbReference>
<keyword evidence="2" id="KW-1185">Reference proteome</keyword>
<evidence type="ECO:0000313" key="2">
    <source>
        <dbReference type="Proteomes" id="UP000322530"/>
    </source>
</evidence>
<comment type="caution">
    <text evidence="1">The sequence shown here is derived from an EMBL/GenBank/DDBJ whole genome shotgun (WGS) entry which is preliminary data.</text>
</comment>
<evidence type="ECO:0000313" key="1">
    <source>
        <dbReference type="EMBL" id="GCF11868.1"/>
    </source>
</evidence>
<organism evidence="1 2">
    <name type="scientific">Dictyobacter arantiisoli</name>
    <dbReference type="NCBI Taxonomy" id="2014874"/>
    <lineage>
        <taxon>Bacteria</taxon>
        <taxon>Bacillati</taxon>
        <taxon>Chloroflexota</taxon>
        <taxon>Ktedonobacteria</taxon>
        <taxon>Ktedonobacterales</taxon>
        <taxon>Dictyobacteraceae</taxon>
        <taxon>Dictyobacter</taxon>
    </lineage>
</organism>
<protein>
    <submittedName>
        <fullName evidence="1">Uncharacterized protein</fullName>
    </submittedName>
</protein>
<accession>A0A5A5TKV5</accession>
<reference evidence="1 2" key="1">
    <citation type="submission" date="2019-01" db="EMBL/GenBank/DDBJ databases">
        <title>Draft genome sequence of Dictyobacter sp. Uno17.</title>
        <authorList>
            <person name="Wang C.M."/>
            <person name="Zheng Y."/>
            <person name="Sakai Y."/>
            <person name="Abe K."/>
            <person name="Yokota A."/>
            <person name="Yabe S."/>
        </authorList>
    </citation>
    <scope>NUCLEOTIDE SEQUENCE [LARGE SCALE GENOMIC DNA]</scope>
    <source>
        <strain evidence="1 2">Uno17</strain>
    </source>
</reference>
<dbReference type="AlphaFoldDB" id="A0A5A5TKV5"/>